<dbReference type="CDD" id="cd22684">
    <property type="entry name" value="FHA_GarA_OdhI-like"/>
    <property type="match status" value="1"/>
</dbReference>
<dbReference type="AlphaFoldDB" id="H5UPD6"/>
<evidence type="ECO:0000256" key="2">
    <source>
        <dbReference type="SAM" id="MobiDB-lite"/>
    </source>
</evidence>
<gene>
    <name evidence="4" type="ORF">MOPEL_021_00300</name>
</gene>
<dbReference type="Proteomes" id="UP000004367">
    <property type="component" value="Unassembled WGS sequence"/>
</dbReference>
<name>H5UPD6_9MICO</name>
<organism evidence="4 5">
    <name type="scientific">Mobilicoccus pelagius NBRC 104925</name>
    <dbReference type="NCBI Taxonomy" id="1089455"/>
    <lineage>
        <taxon>Bacteria</taxon>
        <taxon>Bacillati</taxon>
        <taxon>Actinomycetota</taxon>
        <taxon>Actinomycetes</taxon>
        <taxon>Micrococcales</taxon>
        <taxon>Dermatophilaceae</taxon>
        <taxon>Mobilicoccus</taxon>
    </lineage>
</organism>
<dbReference type="STRING" id="1089455.MOPEL_021_00300"/>
<keyword evidence="5" id="KW-1185">Reference proteome</keyword>
<protein>
    <recommendedName>
        <fullName evidence="3">FHA domain-containing protein</fullName>
    </recommendedName>
</protein>
<dbReference type="Pfam" id="PF00498">
    <property type="entry name" value="FHA"/>
    <property type="match status" value="1"/>
</dbReference>
<feature type="domain" description="FHA" evidence="3">
    <location>
        <begin position="78"/>
        <end position="127"/>
    </location>
</feature>
<evidence type="ECO:0000313" key="5">
    <source>
        <dbReference type="Proteomes" id="UP000004367"/>
    </source>
</evidence>
<evidence type="ECO:0000313" key="4">
    <source>
        <dbReference type="EMBL" id="GAB47594.1"/>
    </source>
</evidence>
<dbReference type="InterPro" id="IPR008984">
    <property type="entry name" value="SMAD_FHA_dom_sf"/>
</dbReference>
<comment type="caution">
    <text evidence="4">The sequence shown here is derived from an EMBL/GenBank/DDBJ whole genome shotgun (WGS) entry which is preliminary data.</text>
</comment>
<dbReference type="PANTHER" id="PTHR23308">
    <property type="entry name" value="NUCLEAR INHIBITOR OF PROTEIN PHOSPHATASE-1"/>
    <property type="match status" value="1"/>
</dbReference>
<dbReference type="EMBL" id="BAFE01000020">
    <property type="protein sequence ID" value="GAB47594.1"/>
    <property type="molecule type" value="Genomic_DNA"/>
</dbReference>
<sequence>MTDEQATHPGQGQEPPRSGPATMRFTGVPEADLPADADLRLSSDDTSTIDALRPGTALLLVLRGPNTGARFLLDSAMTTTGRHPDSDIFLDDVTVSRKHAVFEQDGDTFVVRDVGSLNGTYVNRERIDSAVLRAGDEVQIGKFRLVFHTPRPSV</sequence>
<keyword evidence="1" id="KW-0597">Phosphoprotein</keyword>
<dbReference type="InterPro" id="IPR000253">
    <property type="entry name" value="FHA_dom"/>
</dbReference>
<proteinExistence type="predicted"/>
<dbReference type="SMART" id="SM00240">
    <property type="entry name" value="FHA"/>
    <property type="match status" value="1"/>
</dbReference>
<evidence type="ECO:0000259" key="3">
    <source>
        <dbReference type="PROSITE" id="PS50006"/>
    </source>
</evidence>
<dbReference type="PROSITE" id="PS50006">
    <property type="entry name" value="FHA_DOMAIN"/>
    <property type="match status" value="1"/>
</dbReference>
<dbReference type="RefSeq" id="WP_009481492.1">
    <property type="nucleotide sequence ID" value="NZ_BAFE01000020.1"/>
</dbReference>
<dbReference type="eggNOG" id="COG1716">
    <property type="taxonomic scope" value="Bacteria"/>
</dbReference>
<reference evidence="4 5" key="1">
    <citation type="submission" date="2012-02" db="EMBL/GenBank/DDBJ databases">
        <title>Whole genome shotgun sequence of Mobilicoccus pelagius NBRC 104925.</title>
        <authorList>
            <person name="Yoshida Y."/>
            <person name="Hosoyama A."/>
            <person name="Tsuchikane K."/>
            <person name="Katsumata H."/>
            <person name="Yamazaki S."/>
            <person name="Fujita N."/>
        </authorList>
    </citation>
    <scope>NUCLEOTIDE SEQUENCE [LARGE SCALE GENOMIC DNA]</scope>
    <source>
        <strain evidence="4 5">NBRC 104925</strain>
    </source>
</reference>
<accession>H5UPD6</accession>
<dbReference type="InterPro" id="IPR050923">
    <property type="entry name" value="Cell_Proc_Reg/RNA_Proc"/>
</dbReference>
<evidence type="ECO:0000256" key="1">
    <source>
        <dbReference type="ARBA" id="ARBA00022553"/>
    </source>
</evidence>
<dbReference type="Gene3D" id="2.60.200.20">
    <property type="match status" value="1"/>
</dbReference>
<feature type="region of interest" description="Disordered" evidence="2">
    <location>
        <begin position="1"/>
        <end position="32"/>
    </location>
</feature>
<dbReference type="SUPFAM" id="SSF49879">
    <property type="entry name" value="SMAD/FHA domain"/>
    <property type="match status" value="1"/>
</dbReference>